<evidence type="ECO:0000313" key="3">
    <source>
        <dbReference type="Proteomes" id="UP000264217"/>
    </source>
</evidence>
<accession>A0A372NMP4</accession>
<dbReference type="InterPro" id="IPR003718">
    <property type="entry name" value="OsmC/Ohr_fam"/>
</dbReference>
<dbReference type="PANTHER" id="PTHR33797:SF2">
    <property type="entry name" value="ORGANIC HYDROPEROXIDE RESISTANCE PROTEIN-LIKE"/>
    <property type="match status" value="1"/>
</dbReference>
<dbReference type="InterPro" id="IPR036102">
    <property type="entry name" value="OsmC/Ohrsf"/>
</dbReference>
<name>A0A372NMP4_9SPHI</name>
<dbReference type="InterPro" id="IPR019953">
    <property type="entry name" value="OHR"/>
</dbReference>
<keyword evidence="3" id="KW-1185">Reference proteome</keyword>
<proteinExistence type="inferred from homology"/>
<dbReference type="Proteomes" id="UP000264217">
    <property type="component" value="Unassembled WGS sequence"/>
</dbReference>
<evidence type="ECO:0000256" key="1">
    <source>
        <dbReference type="ARBA" id="ARBA00007378"/>
    </source>
</evidence>
<comment type="caution">
    <text evidence="2">The sequence shown here is derived from an EMBL/GenBank/DDBJ whole genome shotgun (WGS) entry which is preliminary data.</text>
</comment>
<reference evidence="2 3" key="1">
    <citation type="submission" date="2018-08" db="EMBL/GenBank/DDBJ databases">
        <title>Mucilaginibacter sp. MYSH2.</title>
        <authorList>
            <person name="Seo T."/>
        </authorList>
    </citation>
    <scope>NUCLEOTIDE SEQUENCE [LARGE SCALE GENOMIC DNA]</scope>
    <source>
        <strain evidence="2 3">MYSH2</strain>
    </source>
</reference>
<dbReference type="GO" id="GO:0006979">
    <property type="term" value="P:response to oxidative stress"/>
    <property type="evidence" value="ECO:0007669"/>
    <property type="project" value="InterPro"/>
</dbReference>
<comment type="similarity">
    <text evidence="1">Belongs to the OsmC/Ohr family.</text>
</comment>
<dbReference type="PANTHER" id="PTHR33797">
    <property type="entry name" value="ORGANIC HYDROPEROXIDE RESISTANCE PROTEIN-LIKE"/>
    <property type="match status" value="1"/>
</dbReference>
<evidence type="ECO:0000313" key="2">
    <source>
        <dbReference type="EMBL" id="RFZ90221.1"/>
    </source>
</evidence>
<protein>
    <submittedName>
        <fullName evidence="2">Peroxiredoxin</fullName>
    </submittedName>
</protein>
<dbReference type="InterPro" id="IPR015946">
    <property type="entry name" value="KH_dom-like_a/b"/>
</dbReference>
<dbReference type="EMBL" id="QWDC01000004">
    <property type="protein sequence ID" value="RFZ90221.1"/>
    <property type="molecule type" value="Genomic_DNA"/>
</dbReference>
<dbReference type="SUPFAM" id="SSF82784">
    <property type="entry name" value="OsmC-like"/>
    <property type="match status" value="1"/>
</dbReference>
<gene>
    <name evidence="2" type="ORF">D0C36_20700</name>
</gene>
<organism evidence="2 3">
    <name type="scientific">Mucilaginibacter conchicola</name>
    <dbReference type="NCBI Taxonomy" id="2303333"/>
    <lineage>
        <taxon>Bacteria</taxon>
        <taxon>Pseudomonadati</taxon>
        <taxon>Bacteroidota</taxon>
        <taxon>Sphingobacteriia</taxon>
        <taxon>Sphingobacteriales</taxon>
        <taxon>Sphingobacteriaceae</taxon>
        <taxon>Mucilaginibacter</taxon>
    </lineage>
</organism>
<dbReference type="Pfam" id="PF02566">
    <property type="entry name" value="OsmC"/>
    <property type="match status" value="1"/>
</dbReference>
<dbReference type="AlphaFoldDB" id="A0A372NMP4"/>
<dbReference type="Gene3D" id="3.30.300.20">
    <property type="match status" value="1"/>
</dbReference>
<sequence>MHNLNIINQIAESPVTNLELLCSGSAELRGEKEWRIRSTSGSPLFFVSDNFLEADVANPLQLIAAAWSASFISAVQIYCDYYRIGLPTPAAADAEIDLIMHYTGLRMAARLNVILQGISFEEANALVISAQHTCAYSKMLQKNIDVDINVVI</sequence>